<organism evidence="1">
    <name type="scientific">Anguilla anguilla</name>
    <name type="common">European freshwater eel</name>
    <name type="synonym">Muraena anguilla</name>
    <dbReference type="NCBI Taxonomy" id="7936"/>
    <lineage>
        <taxon>Eukaryota</taxon>
        <taxon>Metazoa</taxon>
        <taxon>Chordata</taxon>
        <taxon>Craniata</taxon>
        <taxon>Vertebrata</taxon>
        <taxon>Euteleostomi</taxon>
        <taxon>Actinopterygii</taxon>
        <taxon>Neopterygii</taxon>
        <taxon>Teleostei</taxon>
        <taxon>Anguilliformes</taxon>
        <taxon>Anguillidae</taxon>
        <taxon>Anguilla</taxon>
    </lineage>
</organism>
<dbReference type="AlphaFoldDB" id="A0A0E9QAB9"/>
<evidence type="ECO:0000313" key="1">
    <source>
        <dbReference type="EMBL" id="JAH13063.1"/>
    </source>
</evidence>
<reference evidence="1" key="1">
    <citation type="submission" date="2014-11" db="EMBL/GenBank/DDBJ databases">
        <authorList>
            <person name="Amaro Gonzalez C."/>
        </authorList>
    </citation>
    <scope>NUCLEOTIDE SEQUENCE</scope>
</reference>
<name>A0A0E9QAB9_ANGAN</name>
<protein>
    <submittedName>
        <fullName evidence="1">Uncharacterized protein</fullName>
    </submittedName>
</protein>
<dbReference type="EMBL" id="GBXM01095514">
    <property type="protein sequence ID" value="JAH13063.1"/>
    <property type="molecule type" value="Transcribed_RNA"/>
</dbReference>
<reference evidence="1" key="2">
    <citation type="journal article" date="2015" name="Fish Shellfish Immunol.">
        <title>Early steps in the European eel (Anguilla anguilla)-Vibrio vulnificus interaction in the gills: Role of the RtxA13 toxin.</title>
        <authorList>
            <person name="Callol A."/>
            <person name="Pajuelo D."/>
            <person name="Ebbesson L."/>
            <person name="Teles M."/>
            <person name="MacKenzie S."/>
            <person name="Amaro C."/>
        </authorList>
    </citation>
    <scope>NUCLEOTIDE SEQUENCE</scope>
</reference>
<accession>A0A0E9QAB9</accession>
<proteinExistence type="predicted"/>
<sequence length="35" mass="4155">MSHSGNHHIEQKNGSHGFLSWIHCILKFRYIIFCI</sequence>